<evidence type="ECO:0008006" key="3">
    <source>
        <dbReference type="Google" id="ProtNLM"/>
    </source>
</evidence>
<accession>A0AAN7BPS5</accession>
<evidence type="ECO:0000313" key="2">
    <source>
        <dbReference type="Proteomes" id="UP001301958"/>
    </source>
</evidence>
<protein>
    <recommendedName>
        <fullName evidence="3">Clr5 domain-containing protein</fullName>
    </recommendedName>
</protein>
<dbReference type="PANTHER" id="PTHR38788">
    <property type="entry name" value="CLR5 DOMAIN-CONTAINING PROTEIN"/>
    <property type="match status" value="1"/>
</dbReference>
<organism evidence="1 2">
    <name type="scientific">Podospora fimiseda</name>
    <dbReference type="NCBI Taxonomy" id="252190"/>
    <lineage>
        <taxon>Eukaryota</taxon>
        <taxon>Fungi</taxon>
        <taxon>Dikarya</taxon>
        <taxon>Ascomycota</taxon>
        <taxon>Pezizomycotina</taxon>
        <taxon>Sordariomycetes</taxon>
        <taxon>Sordariomycetidae</taxon>
        <taxon>Sordariales</taxon>
        <taxon>Podosporaceae</taxon>
        <taxon>Podospora</taxon>
    </lineage>
</organism>
<reference evidence="1" key="2">
    <citation type="submission" date="2023-05" db="EMBL/GenBank/DDBJ databases">
        <authorList>
            <consortium name="Lawrence Berkeley National Laboratory"/>
            <person name="Steindorff A."/>
            <person name="Hensen N."/>
            <person name="Bonometti L."/>
            <person name="Westerberg I."/>
            <person name="Brannstrom I.O."/>
            <person name="Guillou S."/>
            <person name="Cros-Aarteil S."/>
            <person name="Calhoun S."/>
            <person name="Haridas S."/>
            <person name="Kuo A."/>
            <person name="Mondo S."/>
            <person name="Pangilinan J."/>
            <person name="Riley R."/>
            <person name="Labutti K."/>
            <person name="Andreopoulos B."/>
            <person name="Lipzen A."/>
            <person name="Chen C."/>
            <person name="Yanf M."/>
            <person name="Daum C."/>
            <person name="Ng V."/>
            <person name="Clum A."/>
            <person name="Ohm R."/>
            <person name="Martin F."/>
            <person name="Silar P."/>
            <person name="Natvig D."/>
            <person name="Lalanne C."/>
            <person name="Gautier V."/>
            <person name="Ament-Velasquez S.L."/>
            <person name="Kruys A."/>
            <person name="Hutchinson M.I."/>
            <person name="Powell A.J."/>
            <person name="Barry K."/>
            <person name="Miller A.N."/>
            <person name="Grigoriev I.V."/>
            <person name="Debuchy R."/>
            <person name="Gladieux P."/>
            <person name="Thoren M.H."/>
            <person name="Johannesson H."/>
        </authorList>
    </citation>
    <scope>NUCLEOTIDE SEQUENCE</scope>
    <source>
        <strain evidence="1">CBS 990.96</strain>
    </source>
</reference>
<evidence type="ECO:0000313" key="1">
    <source>
        <dbReference type="EMBL" id="KAK4227279.1"/>
    </source>
</evidence>
<dbReference type="Proteomes" id="UP001301958">
    <property type="component" value="Unassembled WGS sequence"/>
</dbReference>
<proteinExistence type="predicted"/>
<dbReference type="EMBL" id="MU865333">
    <property type="protein sequence ID" value="KAK4227279.1"/>
    <property type="molecule type" value="Genomic_DNA"/>
</dbReference>
<reference evidence="1" key="1">
    <citation type="journal article" date="2023" name="Mol. Phylogenet. Evol.">
        <title>Genome-scale phylogeny and comparative genomics of the fungal order Sordariales.</title>
        <authorList>
            <person name="Hensen N."/>
            <person name="Bonometti L."/>
            <person name="Westerberg I."/>
            <person name="Brannstrom I.O."/>
            <person name="Guillou S."/>
            <person name="Cros-Aarteil S."/>
            <person name="Calhoun S."/>
            <person name="Haridas S."/>
            <person name="Kuo A."/>
            <person name="Mondo S."/>
            <person name="Pangilinan J."/>
            <person name="Riley R."/>
            <person name="LaButti K."/>
            <person name="Andreopoulos B."/>
            <person name="Lipzen A."/>
            <person name="Chen C."/>
            <person name="Yan M."/>
            <person name="Daum C."/>
            <person name="Ng V."/>
            <person name="Clum A."/>
            <person name="Steindorff A."/>
            <person name="Ohm R.A."/>
            <person name="Martin F."/>
            <person name="Silar P."/>
            <person name="Natvig D.O."/>
            <person name="Lalanne C."/>
            <person name="Gautier V."/>
            <person name="Ament-Velasquez S.L."/>
            <person name="Kruys A."/>
            <person name="Hutchinson M.I."/>
            <person name="Powell A.J."/>
            <person name="Barry K."/>
            <person name="Miller A.N."/>
            <person name="Grigoriev I.V."/>
            <person name="Debuchy R."/>
            <person name="Gladieux P."/>
            <person name="Hiltunen Thoren M."/>
            <person name="Johannesson H."/>
        </authorList>
    </citation>
    <scope>NUCLEOTIDE SEQUENCE</scope>
    <source>
        <strain evidence="1">CBS 990.96</strain>
    </source>
</reference>
<keyword evidence="2" id="KW-1185">Reference proteome</keyword>
<comment type="caution">
    <text evidence="1">The sequence shown here is derived from an EMBL/GenBank/DDBJ whole genome shotgun (WGS) entry which is preliminary data.</text>
</comment>
<name>A0AAN7BPS5_9PEZI</name>
<sequence>MYKTRIKSWGLDKNFKESEVVELFRLRRERERVGKMKSTYMIRGREVDWDRVHSYIRRKGINISHLLNTTPVGPSAREVSCVTPPPPSSSLTQSNIPSAISTTFKFQSLLTSLYETTMFQDGDKTWGTTEYWLRATQSLEWFSAVRYKLALMRSSTPTVRLSSGQWKKFVAYNRAFACIEPLSKNVIGARTWYLVNYLSCFWGEETGDCGKGAGISFLGEVMRVCGYKLVSSVRSSQENKAKSVGEGSDDVEMEVEGGVGGGISFVEEKIGFSESADRFLKAVLEKVVGEEIKIKDLLDGVLMLEDEDGEGYPKLARSLSSSSSSSSSSRRWSDTCLISLPESEEKGLVGVLEVGVKLLAEREEVRAEEKLRVVVEGGFGLGARQEEKVLGRCASYHLSRIYGRRGRGDLARECLMKAVEGSLYFDKFVGWDEVEFLFG</sequence>
<dbReference type="PANTHER" id="PTHR38788:SF3">
    <property type="entry name" value="CLR5 DOMAIN-CONTAINING PROTEIN"/>
    <property type="match status" value="1"/>
</dbReference>
<gene>
    <name evidence="1" type="ORF">QBC38DRAFT_509778</name>
</gene>
<dbReference type="AlphaFoldDB" id="A0AAN7BPS5"/>